<dbReference type="EMBL" id="JACXVP010000004">
    <property type="protein sequence ID" value="KAG5610194.1"/>
    <property type="molecule type" value="Genomic_DNA"/>
</dbReference>
<accession>A0A9J5ZC32</accession>
<keyword evidence="2" id="KW-1185">Reference proteome</keyword>
<sequence length="126" mass="14649">MNGYDLRIHGYQGKIPHHTKLSYHRKNPLMQVQVTQGRVLLLNSSYHDMSTSLLVQDKSLHMNGYDLPIQSYQGKTPHHSKPRYHGKHPLLQVQATQGRLLLLNPSYHNMMWPHQVKLPCKALYCD</sequence>
<evidence type="ECO:0000313" key="1">
    <source>
        <dbReference type="EMBL" id="KAG5610194.1"/>
    </source>
</evidence>
<gene>
    <name evidence="1" type="ORF">H5410_021475</name>
</gene>
<organism evidence="1 2">
    <name type="scientific">Solanum commersonii</name>
    <name type="common">Commerson's wild potato</name>
    <name type="synonym">Commerson's nightshade</name>
    <dbReference type="NCBI Taxonomy" id="4109"/>
    <lineage>
        <taxon>Eukaryota</taxon>
        <taxon>Viridiplantae</taxon>
        <taxon>Streptophyta</taxon>
        <taxon>Embryophyta</taxon>
        <taxon>Tracheophyta</taxon>
        <taxon>Spermatophyta</taxon>
        <taxon>Magnoliopsida</taxon>
        <taxon>eudicotyledons</taxon>
        <taxon>Gunneridae</taxon>
        <taxon>Pentapetalae</taxon>
        <taxon>asterids</taxon>
        <taxon>lamiids</taxon>
        <taxon>Solanales</taxon>
        <taxon>Solanaceae</taxon>
        <taxon>Solanoideae</taxon>
        <taxon>Solaneae</taxon>
        <taxon>Solanum</taxon>
    </lineage>
</organism>
<reference evidence="1 2" key="1">
    <citation type="submission" date="2020-09" db="EMBL/GenBank/DDBJ databases">
        <title>De no assembly of potato wild relative species, Solanum commersonii.</title>
        <authorList>
            <person name="Cho K."/>
        </authorList>
    </citation>
    <scope>NUCLEOTIDE SEQUENCE [LARGE SCALE GENOMIC DNA]</scope>
    <source>
        <strain evidence="1">LZ3.2</strain>
        <tissue evidence="1">Leaf</tissue>
    </source>
</reference>
<evidence type="ECO:0000313" key="2">
    <source>
        <dbReference type="Proteomes" id="UP000824120"/>
    </source>
</evidence>
<protein>
    <submittedName>
        <fullName evidence="1">Uncharacterized protein</fullName>
    </submittedName>
</protein>
<comment type="caution">
    <text evidence="1">The sequence shown here is derived from an EMBL/GenBank/DDBJ whole genome shotgun (WGS) entry which is preliminary data.</text>
</comment>
<dbReference type="AlphaFoldDB" id="A0A9J5ZC32"/>
<dbReference type="Proteomes" id="UP000824120">
    <property type="component" value="Chromosome 4"/>
</dbReference>
<name>A0A9J5ZC32_SOLCO</name>
<proteinExistence type="predicted"/>